<dbReference type="STRING" id="2060905.A0A2B7XHE2"/>
<name>A0A2B7XHE2_9EURO</name>
<feature type="domain" description="SIS" evidence="2">
    <location>
        <begin position="95"/>
        <end position="245"/>
    </location>
</feature>
<dbReference type="Pfam" id="PF01380">
    <property type="entry name" value="SIS"/>
    <property type="match status" value="1"/>
</dbReference>
<dbReference type="SUPFAM" id="SSF53697">
    <property type="entry name" value="SIS domain"/>
    <property type="match status" value="1"/>
</dbReference>
<evidence type="ECO:0000256" key="1">
    <source>
        <dbReference type="SAM" id="MobiDB-lite"/>
    </source>
</evidence>
<proteinExistence type="predicted"/>
<dbReference type="Proteomes" id="UP000224080">
    <property type="component" value="Unassembled WGS sequence"/>
</dbReference>
<evidence type="ECO:0000313" key="3">
    <source>
        <dbReference type="EMBL" id="PGH08183.1"/>
    </source>
</evidence>
<dbReference type="AlphaFoldDB" id="A0A2B7XHE2"/>
<dbReference type="OrthoDB" id="1872003at2759"/>
<dbReference type="InterPro" id="IPR001347">
    <property type="entry name" value="SIS_dom"/>
</dbReference>
<evidence type="ECO:0000259" key="2">
    <source>
        <dbReference type="PROSITE" id="PS51464"/>
    </source>
</evidence>
<dbReference type="PANTHER" id="PTHR38418:SF2">
    <property type="entry name" value="SUGAR ISOMERASE, KPSF_GUTQ (AFU_ORTHOLOGUE AFUA_6G08860)"/>
    <property type="match status" value="1"/>
</dbReference>
<gene>
    <name evidence="3" type="ORF">GX51_01337</name>
</gene>
<dbReference type="InterPro" id="IPR046348">
    <property type="entry name" value="SIS_dom_sf"/>
</dbReference>
<reference evidence="3 4" key="1">
    <citation type="submission" date="2017-10" db="EMBL/GenBank/DDBJ databases">
        <title>Comparative genomics in systemic dimorphic fungi from Ajellomycetaceae.</title>
        <authorList>
            <person name="Munoz J.F."/>
            <person name="Mcewen J.G."/>
            <person name="Clay O.K."/>
            <person name="Cuomo C.A."/>
        </authorList>
    </citation>
    <scope>NUCLEOTIDE SEQUENCE [LARGE SCALE GENOMIC DNA]</scope>
    <source>
        <strain evidence="3 4">UAMH130</strain>
    </source>
</reference>
<dbReference type="Gene3D" id="3.40.50.10490">
    <property type="entry name" value="Glucose-6-phosphate isomerase like protein, domain 1"/>
    <property type="match status" value="1"/>
</dbReference>
<dbReference type="GO" id="GO:0097367">
    <property type="term" value="F:carbohydrate derivative binding"/>
    <property type="evidence" value="ECO:0007669"/>
    <property type="project" value="InterPro"/>
</dbReference>
<dbReference type="EMBL" id="PDNC01000010">
    <property type="protein sequence ID" value="PGH08183.1"/>
    <property type="molecule type" value="Genomic_DNA"/>
</dbReference>
<comment type="caution">
    <text evidence="3">The sequence shown here is derived from an EMBL/GenBank/DDBJ whole genome shotgun (WGS) entry which is preliminary data.</text>
</comment>
<organism evidence="3 4">
    <name type="scientific">Blastomyces parvus</name>
    <dbReference type="NCBI Taxonomy" id="2060905"/>
    <lineage>
        <taxon>Eukaryota</taxon>
        <taxon>Fungi</taxon>
        <taxon>Dikarya</taxon>
        <taxon>Ascomycota</taxon>
        <taxon>Pezizomycotina</taxon>
        <taxon>Eurotiomycetes</taxon>
        <taxon>Eurotiomycetidae</taxon>
        <taxon>Onygenales</taxon>
        <taxon>Ajellomycetaceae</taxon>
        <taxon>Blastomyces</taxon>
    </lineage>
</organism>
<keyword evidence="4" id="KW-1185">Reference proteome</keyword>
<dbReference type="PANTHER" id="PTHR38418">
    <property type="entry name" value="SUGAR ISOMERASE, KPSF/GUTQ (AFU_ORTHOLOGUE AFUA_6G08860)"/>
    <property type="match status" value="1"/>
</dbReference>
<dbReference type="PROSITE" id="PS51464">
    <property type="entry name" value="SIS"/>
    <property type="match status" value="1"/>
</dbReference>
<protein>
    <recommendedName>
        <fullName evidence="2">SIS domain-containing protein</fullName>
    </recommendedName>
</protein>
<sequence>MTSFPMARKRRRVVTSPSPPIRTQMPKINGVFSSLPMTPPDPDGPLVSPGDYLSPSTCTAIHVISTERAALAHLERIYTTDKFAQDSIERAVTTVANTVRSGGKLVISGVGKSGKIAKKVVASMNSLGVQSAFLHPTEALHGDLGMIRPDDALLFITFSGRTPELIRIQPHLPETVPLIAITAHEHPDSCPLLAGSNSPNPILLTAPVHEHEDVSFGLPAPMTSTTVALALGDALALATSRMLYNSPGRGPAEVFKGFHPGGAIGAASAVSTTPVSESTASSISANSIFSEPLVPKQEPQITPAPSPNHDRCISDIGTPFSLIHPISPQSSQQQPGKTSLMDVLRKAVRSPAARSWVLLSPTAIIPPEQVHALSDEKDFDIALQDLPYAADVIIHKKDWFHVPKGSTIKEVKELVIKQNEVYLEHASSHGTVAKSTLSQVIAVTDGISGEIISVVEGKDLLDVD</sequence>
<evidence type="ECO:0000313" key="4">
    <source>
        <dbReference type="Proteomes" id="UP000224080"/>
    </source>
</evidence>
<feature type="region of interest" description="Disordered" evidence="1">
    <location>
        <begin position="1"/>
        <end position="26"/>
    </location>
</feature>
<accession>A0A2B7XHE2</accession>
<dbReference type="GO" id="GO:1901135">
    <property type="term" value="P:carbohydrate derivative metabolic process"/>
    <property type="evidence" value="ECO:0007669"/>
    <property type="project" value="InterPro"/>
</dbReference>